<keyword evidence="1" id="KW-0472">Membrane</keyword>
<keyword evidence="1" id="KW-1133">Transmembrane helix</keyword>
<protein>
    <submittedName>
        <fullName evidence="2">Uncharacterized protein</fullName>
    </submittedName>
</protein>
<dbReference type="OrthoDB" id="9852811at2"/>
<gene>
    <name evidence="2" type="ORF">A1019T_00529</name>
</gene>
<keyword evidence="1" id="KW-0812">Transmembrane</keyword>
<evidence type="ECO:0000313" key="3">
    <source>
        <dbReference type="Proteomes" id="UP000188169"/>
    </source>
</evidence>
<dbReference type="EMBL" id="FUGD01000049">
    <property type="protein sequence ID" value="SJM36568.1"/>
    <property type="molecule type" value="Genomic_DNA"/>
</dbReference>
<name>A0A1R4EDP8_9GAMM</name>
<evidence type="ECO:0000313" key="2">
    <source>
        <dbReference type="EMBL" id="SJM36568.1"/>
    </source>
</evidence>
<dbReference type="AlphaFoldDB" id="A0A1R4EDP8"/>
<organism evidence="2 3">
    <name type="scientific">Psychrobacter pasteurii</name>
    <dbReference type="NCBI Taxonomy" id="1945520"/>
    <lineage>
        <taxon>Bacteria</taxon>
        <taxon>Pseudomonadati</taxon>
        <taxon>Pseudomonadota</taxon>
        <taxon>Gammaproteobacteria</taxon>
        <taxon>Moraxellales</taxon>
        <taxon>Moraxellaceae</taxon>
        <taxon>Psychrobacter</taxon>
    </lineage>
</organism>
<sequence length="160" mass="17465">MKPSTSDKIFTPSSLPIPLLMAEGSADSNFLQPAFYKSANPPYEYKYKKVSHTPSINLDTNLSGAKEEVALLYREQACPTNSSAASSTPSKTYVKSESQLASSAFDTASNEIPSTKNNNKALTLFMKSLLGEKAFHSISLLSVSFFISGMLLMFYLINLI</sequence>
<accession>A0A1R4EDP8</accession>
<dbReference type="Proteomes" id="UP000188169">
    <property type="component" value="Unassembled WGS sequence"/>
</dbReference>
<feature type="transmembrane region" description="Helical" evidence="1">
    <location>
        <begin position="134"/>
        <end position="157"/>
    </location>
</feature>
<proteinExistence type="predicted"/>
<dbReference type="RefSeq" id="WP_077447962.1">
    <property type="nucleotide sequence ID" value="NZ_FUGD01000049.1"/>
</dbReference>
<evidence type="ECO:0000256" key="1">
    <source>
        <dbReference type="SAM" id="Phobius"/>
    </source>
</evidence>
<reference evidence="3" key="1">
    <citation type="submission" date="2017-02" db="EMBL/GenBank/DDBJ databases">
        <authorList>
            <person name="Mornico D."/>
        </authorList>
    </citation>
    <scope>NUCLEOTIDE SEQUENCE [LARGE SCALE GENOMIC DNA]</scope>
</reference>
<keyword evidence="3" id="KW-1185">Reference proteome</keyword>